<evidence type="ECO:0000313" key="5">
    <source>
        <dbReference type="Proteomes" id="UP000228934"/>
    </source>
</evidence>
<dbReference type="Proteomes" id="UP000228934">
    <property type="component" value="Unassembled WGS sequence"/>
</dbReference>
<sequence length="338" mass="37527">FQQSLERHKYLNGFAHSAGDAFYGINQFSDLSAQEFSDIYLKSYPAMKDNYIVPNKIFSSENALPLRFDWRDKNLVTSVKNQMDPALKLLCVGNSDGKCVMEPTHGRNFRQQGPITHFPSENPTCGACWAFSIVDTVESAYAIKGHPLTELSVQQVIDCSYMDNGCNGGSTLSALKWLYQSQTKLVRSSVYPFKSHTGSCHYFPAMEFGVSIKGYHAYDLSLPLDPKVFTKVLGSGAVEDSHHSEDVMMTLLIHYGPLAVIVDALSWQDYLGGIIQYHCSSGHSNHAVLVVGYDKSGDIPYWIVKNSWGTTWGIDGYVHIKMGGNLCGIADFVAFPKM</sequence>
<dbReference type="InterPro" id="IPR000668">
    <property type="entry name" value="Peptidase_C1A_C"/>
</dbReference>
<dbReference type="InterPro" id="IPR025661">
    <property type="entry name" value="Pept_asp_AS"/>
</dbReference>
<dbReference type="PROSITE" id="PS00639">
    <property type="entry name" value="THIOL_PROTEASE_HIS"/>
    <property type="match status" value="1"/>
</dbReference>
<dbReference type="OrthoDB" id="498368at2759"/>
<reference evidence="5" key="1">
    <citation type="journal article" date="2017" name="Nat. Commun.">
        <title>The North American bullfrog draft genome provides insight into hormonal regulation of long noncoding RNA.</title>
        <authorList>
            <person name="Hammond S.A."/>
            <person name="Warren R.L."/>
            <person name="Vandervalk B.P."/>
            <person name="Kucuk E."/>
            <person name="Khan H."/>
            <person name="Gibb E.A."/>
            <person name="Pandoh P."/>
            <person name="Kirk H."/>
            <person name="Zhao Y."/>
            <person name="Jones M."/>
            <person name="Mungall A.J."/>
            <person name="Coope R."/>
            <person name="Pleasance S."/>
            <person name="Moore R.A."/>
            <person name="Holt R.A."/>
            <person name="Round J.M."/>
            <person name="Ohora S."/>
            <person name="Walle B.V."/>
            <person name="Veldhoen N."/>
            <person name="Helbing C.C."/>
            <person name="Birol I."/>
        </authorList>
    </citation>
    <scope>NUCLEOTIDE SEQUENCE [LARGE SCALE GENOMIC DNA]</scope>
</reference>
<dbReference type="AlphaFoldDB" id="A0A2G9RCI1"/>
<evidence type="ECO:0000256" key="1">
    <source>
        <dbReference type="ARBA" id="ARBA00008455"/>
    </source>
</evidence>
<evidence type="ECO:0000259" key="3">
    <source>
        <dbReference type="SMART" id="SM00645"/>
    </source>
</evidence>
<dbReference type="InterPro" id="IPR025660">
    <property type="entry name" value="Pept_his_AS"/>
</dbReference>
<keyword evidence="5" id="KW-1185">Reference proteome</keyword>
<dbReference type="InterPro" id="IPR038765">
    <property type="entry name" value="Papain-like_cys_pep_sf"/>
</dbReference>
<dbReference type="Pfam" id="PF00112">
    <property type="entry name" value="Peptidase_C1"/>
    <property type="match status" value="1"/>
</dbReference>
<dbReference type="CDD" id="cd02248">
    <property type="entry name" value="Peptidase_C1A"/>
    <property type="match status" value="1"/>
</dbReference>
<dbReference type="InterPro" id="IPR039417">
    <property type="entry name" value="Peptidase_C1A_papain-like"/>
</dbReference>
<dbReference type="SMART" id="SM00645">
    <property type="entry name" value="Pept_C1"/>
    <property type="match status" value="1"/>
</dbReference>
<keyword evidence="2" id="KW-1015">Disulfide bond</keyword>
<gene>
    <name evidence="4" type="ORF">AB205_0047960</name>
</gene>
<name>A0A2G9RCI1_AQUCT</name>
<dbReference type="EMBL" id="KV946654">
    <property type="protein sequence ID" value="PIO25587.1"/>
    <property type="molecule type" value="Genomic_DNA"/>
</dbReference>
<organism evidence="4 5">
    <name type="scientific">Aquarana catesbeiana</name>
    <name type="common">American bullfrog</name>
    <name type="synonym">Rana catesbeiana</name>
    <dbReference type="NCBI Taxonomy" id="8400"/>
    <lineage>
        <taxon>Eukaryota</taxon>
        <taxon>Metazoa</taxon>
        <taxon>Chordata</taxon>
        <taxon>Craniata</taxon>
        <taxon>Vertebrata</taxon>
        <taxon>Euteleostomi</taxon>
        <taxon>Amphibia</taxon>
        <taxon>Batrachia</taxon>
        <taxon>Anura</taxon>
        <taxon>Neobatrachia</taxon>
        <taxon>Ranoidea</taxon>
        <taxon>Ranidae</taxon>
        <taxon>Aquarana</taxon>
    </lineage>
</organism>
<proteinExistence type="inferred from homology"/>
<dbReference type="PRINTS" id="PR00705">
    <property type="entry name" value="PAPAIN"/>
</dbReference>
<feature type="non-terminal residue" evidence="4">
    <location>
        <position position="1"/>
    </location>
</feature>
<dbReference type="InterPro" id="IPR013128">
    <property type="entry name" value="Peptidase_C1A"/>
</dbReference>
<evidence type="ECO:0000256" key="2">
    <source>
        <dbReference type="ARBA" id="ARBA00023157"/>
    </source>
</evidence>
<accession>A0A2G9RCI1</accession>
<dbReference type="SUPFAM" id="SSF54001">
    <property type="entry name" value="Cysteine proteinases"/>
    <property type="match status" value="2"/>
</dbReference>
<dbReference type="Gene3D" id="3.90.70.10">
    <property type="entry name" value="Cysteine proteinases"/>
    <property type="match status" value="1"/>
</dbReference>
<dbReference type="GO" id="GO:0006508">
    <property type="term" value="P:proteolysis"/>
    <property type="evidence" value="ECO:0007669"/>
    <property type="project" value="InterPro"/>
</dbReference>
<dbReference type="GO" id="GO:0008234">
    <property type="term" value="F:cysteine-type peptidase activity"/>
    <property type="evidence" value="ECO:0007669"/>
    <property type="project" value="InterPro"/>
</dbReference>
<dbReference type="PROSITE" id="PS00640">
    <property type="entry name" value="THIOL_PROTEASE_ASN"/>
    <property type="match status" value="1"/>
</dbReference>
<protein>
    <recommendedName>
        <fullName evidence="3">Peptidase C1A papain C-terminal domain-containing protein</fullName>
    </recommendedName>
</protein>
<comment type="similarity">
    <text evidence="1">Belongs to the peptidase C1 family.</text>
</comment>
<dbReference type="PANTHER" id="PTHR12411">
    <property type="entry name" value="CYSTEINE PROTEASE FAMILY C1-RELATED"/>
    <property type="match status" value="1"/>
</dbReference>
<feature type="domain" description="Peptidase C1A papain C-terminal" evidence="3">
    <location>
        <begin position="64"/>
        <end position="337"/>
    </location>
</feature>
<evidence type="ECO:0000313" key="4">
    <source>
        <dbReference type="EMBL" id="PIO25587.1"/>
    </source>
</evidence>